<dbReference type="PANTHER" id="PTHR44525">
    <property type="entry name" value="WD REPEAT-CONTAINING PROTEIN 27"/>
    <property type="match status" value="1"/>
</dbReference>
<feature type="repeat" description="WD" evidence="4">
    <location>
        <begin position="177"/>
        <end position="219"/>
    </location>
</feature>
<dbReference type="Gene3D" id="2.130.10.10">
    <property type="entry name" value="YVTN repeat-like/Quinoprotein amine dehydrogenase"/>
    <property type="match status" value="4"/>
</dbReference>
<organism evidence="5 6">
    <name type="scientific">Macaca nemestrina</name>
    <name type="common">Pig-tailed macaque</name>
    <dbReference type="NCBI Taxonomy" id="9545"/>
    <lineage>
        <taxon>Eukaryota</taxon>
        <taxon>Metazoa</taxon>
        <taxon>Chordata</taxon>
        <taxon>Craniata</taxon>
        <taxon>Vertebrata</taxon>
        <taxon>Euteleostomi</taxon>
        <taxon>Mammalia</taxon>
        <taxon>Eutheria</taxon>
        <taxon>Euarchontoglires</taxon>
        <taxon>Primates</taxon>
        <taxon>Haplorrhini</taxon>
        <taxon>Catarrhini</taxon>
        <taxon>Cercopithecidae</taxon>
        <taxon>Cercopithecinae</taxon>
        <taxon>Macaca</taxon>
    </lineage>
</organism>
<evidence type="ECO:0000313" key="6">
    <source>
        <dbReference type="Proteomes" id="UP000233120"/>
    </source>
</evidence>
<dbReference type="InterPro" id="IPR042411">
    <property type="entry name" value="WDR27"/>
</dbReference>
<dbReference type="STRING" id="9545.ENSMNEP00000035057"/>
<dbReference type="GO" id="GO:0005654">
    <property type="term" value="C:nucleoplasm"/>
    <property type="evidence" value="ECO:0007669"/>
    <property type="project" value="Ensembl"/>
</dbReference>
<protein>
    <recommendedName>
        <fullName evidence="3">WD repeat-containing protein 27</fullName>
    </recommendedName>
</protein>
<dbReference type="OMA" id="FAQFYYI"/>
<dbReference type="Ensembl" id="ENSMNET00000059510.1">
    <property type="protein sequence ID" value="ENSMNEP00000035057.1"/>
    <property type="gene ID" value="ENSMNEG00000040662.1"/>
</dbReference>
<evidence type="ECO:0000256" key="3">
    <source>
        <dbReference type="ARBA" id="ARBA00070600"/>
    </source>
</evidence>
<dbReference type="InterPro" id="IPR001680">
    <property type="entry name" value="WD40_rpt"/>
</dbReference>
<evidence type="ECO:0000256" key="2">
    <source>
        <dbReference type="ARBA" id="ARBA00022737"/>
    </source>
</evidence>
<reference evidence="5" key="2">
    <citation type="submission" date="2025-09" db="UniProtKB">
        <authorList>
            <consortium name="Ensembl"/>
        </authorList>
    </citation>
    <scope>IDENTIFICATION</scope>
</reference>
<dbReference type="FunFam" id="2.130.10.10:FF:001315">
    <property type="entry name" value="WD repeat domain 27"/>
    <property type="match status" value="1"/>
</dbReference>
<dbReference type="InterPro" id="IPR015943">
    <property type="entry name" value="WD40/YVTN_repeat-like_dom_sf"/>
</dbReference>
<dbReference type="InterPro" id="IPR036322">
    <property type="entry name" value="WD40_repeat_dom_sf"/>
</dbReference>
<sequence length="793" mass="87359">MENPQDIFSSNAGCLSDIVIEKYLVESKESVSHVQLACSMQDCAFPLDGTELCIWNTKSPSHQLLILRGHHQPITAIAFGNKVNPLLICSASLDYVIMWNLDECREKVLQGLVPRGTVVGSLLGKVLCLQLSPDDHVVAVCAGNKVFTLDIELFSVTYIEHPDVNNHHKTQAVQAELQGHLGPVTAVEFCPWQAGTLISVSEDRGFKVWDHCTGSLIYSSSVLSAYPLLSLFIDAESRQLVTGCADGQLWIFSLMDGHHYRRVARVDLRKKTETFSTRRLKSGLCSQPVGPGMCEAQGLVCVWSVLWCVCGLGPCMCEYVVPSLQCVWRGLGSDSMCVCSLPPHHVLPDFQSLSIPLAGSCALRNRTADRKTLCLLASLFGGKIAVLEIDPAALVRAQQCPGLRQSLSVPASSCVLPTSPLYLGIAKEKSTKAASGRRCAARNVTKDQRLVFHSKVRSSGYASAPHVTMFSPKTNIKSEGKGSSRRRSSCGWEPYPVECAVPTKPGPQVAAAPTCTRVCCLQYSGAPRPAGAGHPLWSFLLGHDGAVNTVCWSQDRRWLLSAAQDGTLRVWSARGAELALLLGRDMSSKPIQSAQFYYIDAFILLSSGPEFQLLKYHIDTCKDEMKRYKQKSKSKLICRLSTTGAVDVTSLSAVNDFYSHIVLAAGRNRTVEVFDLNAGCSAAVIAEAHSRPVHQICQNKVSQFLDNIRHLLFEASMFGPRTYFSIMLNVKFCTFVFDYFMDKVSVTQAEVQWQLVLTQPLLPGFKRFSCLSLLSSWDYSMNHLARLIFFLYF</sequence>
<dbReference type="PROSITE" id="PS50082">
    <property type="entry name" value="WD_REPEATS_2"/>
    <property type="match status" value="2"/>
</dbReference>
<keyword evidence="6" id="KW-1185">Reference proteome</keyword>
<keyword evidence="2" id="KW-0677">Repeat</keyword>
<proteinExistence type="predicted"/>
<feature type="repeat" description="WD" evidence="4">
    <location>
        <begin position="540"/>
        <end position="581"/>
    </location>
</feature>
<evidence type="ECO:0000313" key="5">
    <source>
        <dbReference type="Ensembl" id="ENSMNEP00000035057.1"/>
    </source>
</evidence>
<evidence type="ECO:0000256" key="1">
    <source>
        <dbReference type="ARBA" id="ARBA00022574"/>
    </source>
</evidence>
<dbReference type="SMART" id="SM00320">
    <property type="entry name" value="WD40"/>
    <property type="match status" value="6"/>
</dbReference>
<dbReference type="PANTHER" id="PTHR44525:SF1">
    <property type="entry name" value="WD REPEAT-CONTAINING PROTEIN 27"/>
    <property type="match status" value="1"/>
</dbReference>
<dbReference type="PROSITE" id="PS50294">
    <property type="entry name" value="WD_REPEATS_REGION"/>
    <property type="match status" value="2"/>
</dbReference>
<dbReference type="Pfam" id="PF00400">
    <property type="entry name" value="WD40"/>
    <property type="match status" value="2"/>
</dbReference>
<dbReference type="GeneTree" id="ENSGT00390000012017"/>
<keyword evidence="1 4" id="KW-0853">WD repeat</keyword>
<gene>
    <name evidence="5" type="primary">WDR27</name>
</gene>
<evidence type="ECO:0000256" key="4">
    <source>
        <dbReference type="PROSITE-ProRule" id="PRU00221"/>
    </source>
</evidence>
<dbReference type="AlphaFoldDB" id="A0A2K6DGK6"/>
<dbReference type="SUPFAM" id="SSF50978">
    <property type="entry name" value="WD40 repeat-like"/>
    <property type="match status" value="1"/>
</dbReference>
<accession>A0A2K6DGK6</accession>
<name>A0A2K6DGK6_MACNE</name>
<dbReference type="Proteomes" id="UP000233120">
    <property type="component" value="Unassembled WGS sequence"/>
</dbReference>
<dbReference type="Bgee" id="ENSMNEG00000040662">
    <property type="expression patterns" value="Expressed in pituitary gland and 12 other cell types or tissues"/>
</dbReference>
<reference evidence="5" key="1">
    <citation type="submission" date="2025-08" db="UniProtKB">
        <authorList>
            <consortium name="Ensembl"/>
        </authorList>
    </citation>
    <scope>IDENTIFICATION</scope>
</reference>